<dbReference type="EMBL" id="JACSQZ010000027">
    <property type="protein sequence ID" value="MBD7915244.1"/>
    <property type="molecule type" value="Genomic_DNA"/>
</dbReference>
<reference evidence="6 7" key="1">
    <citation type="submission" date="2020-08" db="EMBL/GenBank/DDBJ databases">
        <title>A Genomic Blueprint of the Chicken Gut Microbiome.</title>
        <authorList>
            <person name="Gilroy R."/>
            <person name="Ravi A."/>
            <person name="Getino M."/>
            <person name="Pursley I."/>
            <person name="Horton D.L."/>
            <person name="Alikhan N.-F."/>
            <person name="Baker D."/>
            <person name="Gharbi K."/>
            <person name="Hall N."/>
            <person name="Watson M."/>
            <person name="Adriaenssens E.M."/>
            <person name="Foster-Nyarko E."/>
            <person name="Jarju S."/>
            <person name="Secka A."/>
            <person name="Antonio M."/>
            <person name="Oren A."/>
            <person name="Chaudhuri R."/>
            <person name="La Ragione R.M."/>
            <person name="Hildebrand F."/>
            <person name="Pallen M.J."/>
        </authorList>
    </citation>
    <scope>NUCLEOTIDE SEQUENCE [LARGE SCALE GENOMIC DNA]</scope>
    <source>
        <strain evidence="6 7">Sa3CUN1</strain>
    </source>
</reference>
<sequence length="299" mass="34994">MNFRKLKIFYETAIHLNMTRVAKDMYISQPSISQSINELEAELGAKLFDRIGKKLFLTHEGEVFFNYTRRILNLYDEGFKTIRDFNLNEKGKIVIGASTTIGIYILPEIIKEFSSKYKDIEISLIIENTKNIEKLILENKVDFAYVEGDVHSEEIKKEIIWKDELVFICGDKNDLRNYRSIEGRTLENQKLIMREEGSGTREHTELFLKKNKIKFTTFLELGNTEAIKKIVEANLGIGCLSYRVVEDKVKSGELFMFRLLEGKIERDLYIISHNDKFISNNMKTFIEYTKDFYIGKELL</sequence>
<evidence type="ECO:0000256" key="1">
    <source>
        <dbReference type="ARBA" id="ARBA00009437"/>
    </source>
</evidence>
<dbReference type="PRINTS" id="PR00039">
    <property type="entry name" value="HTHLYSR"/>
</dbReference>
<dbReference type="Pfam" id="PF03466">
    <property type="entry name" value="LysR_substrate"/>
    <property type="match status" value="1"/>
</dbReference>
<dbReference type="PROSITE" id="PS50931">
    <property type="entry name" value="HTH_LYSR"/>
    <property type="match status" value="1"/>
</dbReference>
<dbReference type="InterPro" id="IPR000847">
    <property type="entry name" value="LysR_HTH_N"/>
</dbReference>
<accession>A0ABR8Q496</accession>
<dbReference type="InterPro" id="IPR005119">
    <property type="entry name" value="LysR_subst-bd"/>
</dbReference>
<gene>
    <name evidence="6" type="ORF">H9660_08805</name>
</gene>
<keyword evidence="4" id="KW-0804">Transcription</keyword>
<dbReference type="CDD" id="cd08420">
    <property type="entry name" value="PBP2_CysL_like"/>
    <property type="match status" value="1"/>
</dbReference>
<comment type="caution">
    <text evidence="6">The sequence shown here is derived from an EMBL/GenBank/DDBJ whole genome shotgun (WGS) entry which is preliminary data.</text>
</comment>
<evidence type="ECO:0000256" key="3">
    <source>
        <dbReference type="ARBA" id="ARBA00023125"/>
    </source>
</evidence>
<evidence type="ECO:0000256" key="4">
    <source>
        <dbReference type="ARBA" id="ARBA00023163"/>
    </source>
</evidence>
<dbReference type="InterPro" id="IPR036388">
    <property type="entry name" value="WH-like_DNA-bd_sf"/>
</dbReference>
<dbReference type="InterPro" id="IPR036390">
    <property type="entry name" value="WH_DNA-bd_sf"/>
</dbReference>
<keyword evidence="7" id="KW-1185">Reference proteome</keyword>
<dbReference type="Pfam" id="PF00126">
    <property type="entry name" value="HTH_1"/>
    <property type="match status" value="1"/>
</dbReference>
<evidence type="ECO:0000313" key="6">
    <source>
        <dbReference type="EMBL" id="MBD7915244.1"/>
    </source>
</evidence>
<comment type="similarity">
    <text evidence="1">Belongs to the LysR transcriptional regulatory family.</text>
</comment>
<evidence type="ECO:0000256" key="2">
    <source>
        <dbReference type="ARBA" id="ARBA00023015"/>
    </source>
</evidence>
<proteinExistence type="inferred from homology"/>
<keyword evidence="2" id="KW-0805">Transcription regulation</keyword>
<name>A0ABR8Q496_9CLOT</name>
<dbReference type="RefSeq" id="WP_191750004.1">
    <property type="nucleotide sequence ID" value="NZ_JACSQZ010000027.1"/>
</dbReference>
<dbReference type="Gene3D" id="1.10.10.10">
    <property type="entry name" value="Winged helix-like DNA-binding domain superfamily/Winged helix DNA-binding domain"/>
    <property type="match status" value="1"/>
</dbReference>
<dbReference type="SUPFAM" id="SSF53850">
    <property type="entry name" value="Periplasmic binding protein-like II"/>
    <property type="match status" value="1"/>
</dbReference>
<feature type="domain" description="HTH lysR-type" evidence="5">
    <location>
        <begin position="1"/>
        <end position="58"/>
    </location>
</feature>
<keyword evidence="3" id="KW-0238">DNA-binding</keyword>
<dbReference type="PANTHER" id="PTHR30126">
    <property type="entry name" value="HTH-TYPE TRANSCRIPTIONAL REGULATOR"/>
    <property type="match status" value="1"/>
</dbReference>
<organism evidence="6 7">
    <name type="scientific">Clostridium gallinarum</name>
    <dbReference type="NCBI Taxonomy" id="2762246"/>
    <lineage>
        <taxon>Bacteria</taxon>
        <taxon>Bacillati</taxon>
        <taxon>Bacillota</taxon>
        <taxon>Clostridia</taxon>
        <taxon>Eubacteriales</taxon>
        <taxon>Clostridiaceae</taxon>
        <taxon>Clostridium</taxon>
    </lineage>
</organism>
<dbReference type="Proteomes" id="UP000640335">
    <property type="component" value="Unassembled WGS sequence"/>
</dbReference>
<protein>
    <submittedName>
        <fullName evidence="6">LysR family transcriptional regulator</fullName>
    </submittedName>
</protein>
<evidence type="ECO:0000313" key="7">
    <source>
        <dbReference type="Proteomes" id="UP000640335"/>
    </source>
</evidence>
<dbReference type="SUPFAM" id="SSF46785">
    <property type="entry name" value="Winged helix' DNA-binding domain"/>
    <property type="match status" value="1"/>
</dbReference>
<dbReference type="PANTHER" id="PTHR30126:SF39">
    <property type="entry name" value="HTH-TYPE TRANSCRIPTIONAL REGULATOR CYSL"/>
    <property type="match status" value="1"/>
</dbReference>
<evidence type="ECO:0000259" key="5">
    <source>
        <dbReference type="PROSITE" id="PS50931"/>
    </source>
</evidence>
<dbReference type="Gene3D" id="3.40.190.290">
    <property type="match status" value="1"/>
</dbReference>